<dbReference type="InterPro" id="IPR010131">
    <property type="entry name" value="MdtP/NodT-like"/>
</dbReference>
<dbReference type="SUPFAM" id="SSF56954">
    <property type="entry name" value="Outer membrane efflux proteins (OEP)"/>
    <property type="match status" value="1"/>
</dbReference>
<keyword evidence="2" id="KW-1134">Transmembrane beta strand</keyword>
<dbReference type="PANTHER" id="PTHR30203:SF25">
    <property type="entry name" value="OUTER MEMBRANE PROTEIN-RELATED"/>
    <property type="match status" value="1"/>
</dbReference>
<feature type="region of interest" description="Disordered" evidence="3">
    <location>
        <begin position="1"/>
        <end position="28"/>
    </location>
</feature>
<dbReference type="NCBIfam" id="TIGR01845">
    <property type="entry name" value="outer_NodT"/>
    <property type="match status" value="1"/>
</dbReference>
<keyword evidence="2" id="KW-0564">Palmitate</keyword>
<dbReference type="Gene3D" id="1.20.1600.10">
    <property type="entry name" value="Outer membrane efflux proteins (OEP)"/>
    <property type="match status" value="1"/>
</dbReference>
<gene>
    <name evidence="4" type="ORF">AAC691_09045</name>
</gene>
<organism evidence="4 5">
    <name type="scientific">Nguyenibacter vanlangensis</name>
    <dbReference type="NCBI Taxonomy" id="1216886"/>
    <lineage>
        <taxon>Bacteria</taxon>
        <taxon>Pseudomonadati</taxon>
        <taxon>Pseudomonadota</taxon>
        <taxon>Alphaproteobacteria</taxon>
        <taxon>Acetobacterales</taxon>
        <taxon>Acetobacteraceae</taxon>
        <taxon>Nguyenibacter</taxon>
    </lineage>
</organism>
<evidence type="ECO:0000313" key="4">
    <source>
        <dbReference type="EMBL" id="XAE44554.1"/>
    </source>
</evidence>
<dbReference type="InterPro" id="IPR003423">
    <property type="entry name" value="OMP_efflux"/>
</dbReference>
<evidence type="ECO:0000313" key="5">
    <source>
        <dbReference type="Proteomes" id="UP001449795"/>
    </source>
</evidence>
<dbReference type="Proteomes" id="UP001449795">
    <property type="component" value="Chromosome"/>
</dbReference>
<feature type="compositionally biased region" description="Polar residues" evidence="3">
    <location>
        <begin position="1"/>
        <end position="12"/>
    </location>
</feature>
<comment type="similarity">
    <text evidence="1 2">Belongs to the outer membrane factor (OMF) (TC 1.B.17) family.</text>
</comment>
<dbReference type="PANTHER" id="PTHR30203">
    <property type="entry name" value="OUTER MEMBRANE CATION EFFLUX PROTEIN"/>
    <property type="match status" value="1"/>
</dbReference>
<keyword evidence="2" id="KW-0472">Membrane</keyword>
<evidence type="ECO:0000256" key="2">
    <source>
        <dbReference type="RuleBase" id="RU362097"/>
    </source>
</evidence>
<evidence type="ECO:0000256" key="3">
    <source>
        <dbReference type="SAM" id="MobiDB-lite"/>
    </source>
</evidence>
<keyword evidence="2" id="KW-0812">Transmembrane</keyword>
<reference evidence="4 5" key="1">
    <citation type="submission" date="2024-04" db="EMBL/GenBank/DDBJ databases">
        <title>Complete genome sequence of Nguyenibacter vanlangesis HBCM-1154, a strain capable of nitrogen fixation, IAA production, and phosphorus solubilization isolated from sugarcane soil.</title>
        <authorList>
            <person name="MY HANH P."/>
        </authorList>
    </citation>
    <scope>NUCLEOTIDE SEQUENCE [LARGE SCALE GENOMIC DNA]</scope>
    <source>
        <strain evidence="4 5">HBCM 1154</strain>
    </source>
</reference>
<protein>
    <submittedName>
        <fullName evidence="4">Efflux transporter outer membrane subunit</fullName>
    </submittedName>
</protein>
<dbReference type="Pfam" id="PF02321">
    <property type="entry name" value="OEP"/>
    <property type="match status" value="2"/>
</dbReference>
<keyword evidence="2" id="KW-0449">Lipoprotein</keyword>
<accession>A0ABZ3D9U6</accession>
<dbReference type="Gene3D" id="2.20.200.10">
    <property type="entry name" value="Outer membrane efflux proteins (OEP)"/>
    <property type="match status" value="1"/>
</dbReference>
<sequence length="505" mass="54740">MSEAYQRSNAMNPTLPATRRNTAPPRHRATTGLLKPAIALSVAMMMSACAVGPDYRAPDVRLRPFHSAAAIGARHATAAPSLDAWWEGFHDPELVRIEQRVLIQNLDLAAAMARVRQAQGAAEAATARLLPTLDFAPQASANRLSQEGLIGHVVRTVPGFHRDYRTYDVSGAASWEIDLFGGLRRGQEAARDEEEAAQVERVGERITVAADAADAYFQIRGDQARLAVAEQQITVDAHLLDLVRQRRTRGISNERELAQAEALLQSARQTVPLIRIALEAQLNRLDVLMGAQPGSYAAELGRPSDIPAVPSIGGSDKPTDMLRRRPDILAAERRLAASNARIGEALGDYYPKLSLTGILGFQSLSPNKLFTAPGFQATGSGAIRWRIFDFGKIDAEVQQARGANAEALARYRLTVLHAAEDVENAFTTLVQTEQRTGDLQTEVASLTRARDLSQQSFQAGVIPLTDVLDADRQLLDSQDQLALNRANAARAAVSSFRALGGGWPT</sequence>
<name>A0ABZ3D9U6_9PROT</name>
<keyword evidence="5" id="KW-1185">Reference proteome</keyword>
<dbReference type="EMBL" id="CP152276">
    <property type="protein sequence ID" value="XAE44554.1"/>
    <property type="molecule type" value="Genomic_DNA"/>
</dbReference>
<comment type="subcellular location">
    <subcellularLocation>
        <location evidence="2">Cell membrane</location>
        <topology evidence="2">Lipid-anchor</topology>
    </subcellularLocation>
</comment>
<proteinExistence type="inferred from homology"/>
<dbReference type="RefSeq" id="WP_342629799.1">
    <property type="nucleotide sequence ID" value="NZ_CP152276.1"/>
</dbReference>
<evidence type="ECO:0000256" key="1">
    <source>
        <dbReference type="ARBA" id="ARBA00007613"/>
    </source>
</evidence>